<sequence>MRPTLPMKRYGIRITLPQDSTLRAPHLLGPEWESFRWFDSEAERERALAEMSRTLPNYRRGDRVSQVLERVERDA</sequence>
<dbReference type="PATRIC" id="fig|1255043.3.peg.369"/>
<evidence type="ECO:0000313" key="1">
    <source>
        <dbReference type="EMBL" id="AGA32076.1"/>
    </source>
</evidence>
<name>L0DUP9_THIND</name>
<protein>
    <submittedName>
        <fullName evidence="1">Uncharacterized protein</fullName>
    </submittedName>
</protein>
<evidence type="ECO:0000313" key="2">
    <source>
        <dbReference type="Proteomes" id="UP000010809"/>
    </source>
</evidence>
<dbReference type="HOGENOM" id="CLU_2774675_0_0_6"/>
<keyword evidence="2" id="KW-1185">Reference proteome</keyword>
<dbReference type="AlphaFoldDB" id="L0DUP9"/>
<dbReference type="eggNOG" id="ENOG50339RC">
    <property type="taxonomic scope" value="Bacteria"/>
</dbReference>
<gene>
    <name evidence="1" type="ordered locus">TVNIR_0368</name>
</gene>
<dbReference type="Proteomes" id="UP000010809">
    <property type="component" value="Chromosome"/>
</dbReference>
<dbReference type="KEGG" id="tni:TVNIR_0368"/>
<dbReference type="EMBL" id="CP003989">
    <property type="protein sequence ID" value="AGA32076.1"/>
    <property type="molecule type" value="Genomic_DNA"/>
</dbReference>
<accession>L0DUP9</accession>
<reference evidence="1" key="1">
    <citation type="submission" date="2015-12" db="EMBL/GenBank/DDBJ databases">
        <authorList>
            <person name="Tikhonova T.V."/>
            <person name="Pavlov A.R."/>
            <person name="Beletsky A.V."/>
            <person name="Mardanov A.V."/>
            <person name="Sorokin D.Y."/>
            <person name="Ravin N.V."/>
            <person name="Popov V.O."/>
        </authorList>
    </citation>
    <scope>NUCLEOTIDE SEQUENCE</scope>
    <source>
        <strain evidence="1">DSM 14787</strain>
    </source>
</reference>
<organism evidence="1 2">
    <name type="scientific">Thioalkalivibrio nitratireducens (strain DSM 14787 / UNIQEM 213 / ALEN2)</name>
    <dbReference type="NCBI Taxonomy" id="1255043"/>
    <lineage>
        <taxon>Bacteria</taxon>
        <taxon>Pseudomonadati</taxon>
        <taxon>Pseudomonadota</taxon>
        <taxon>Gammaproteobacteria</taxon>
        <taxon>Chromatiales</taxon>
        <taxon>Ectothiorhodospiraceae</taxon>
        <taxon>Thioalkalivibrio</taxon>
    </lineage>
</organism>
<proteinExistence type="predicted"/>